<name>A0A392NNZ9_9FABA</name>
<dbReference type="GO" id="GO:0016853">
    <property type="term" value="F:isomerase activity"/>
    <property type="evidence" value="ECO:0007669"/>
    <property type="project" value="UniProtKB-KW"/>
</dbReference>
<dbReference type="EMBL" id="LXQA010045385">
    <property type="protein sequence ID" value="MCI01152.1"/>
    <property type="molecule type" value="Genomic_DNA"/>
</dbReference>
<keyword evidence="2" id="KW-0413">Isomerase</keyword>
<accession>A0A392NNZ9</accession>
<evidence type="ECO:0000313" key="2">
    <source>
        <dbReference type="EMBL" id="MCI01152.1"/>
    </source>
</evidence>
<feature type="compositionally biased region" description="Polar residues" evidence="1">
    <location>
        <begin position="33"/>
        <end position="48"/>
    </location>
</feature>
<protein>
    <submittedName>
        <fullName evidence="2">Peptidyl-prolyl cis-trans isomerase G-like</fullName>
    </submittedName>
</protein>
<feature type="compositionally biased region" description="Basic and acidic residues" evidence="1">
    <location>
        <begin position="49"/>
        <end position="60"/>
    </location>
</feature>
<keyword evidence="3" id="KW-1185">Reference proteome</keyword>
<evidence type="ECO:0000256" key="1">
    <source>
        <dbReference type="SAM" id="MobiDB-lite"/>
    </source>
</evidence>
<dbReference type="AlphaFoldDB" id="A0A392NNZ9"/>
<feature type="compositionally biased region" description="Basic and acidic residues" evidence="1">
    <location>
        <begin position="1"/>
        <end position="20"/>
    </location>
</feature>
<comment type="caution">
    <text evidence="2">The sequence shown here is derived from an EMBL/GenBank/DDBJ whole genome shotgun (WGS) entry which is preliminary data.</text>
</comment>
<proteinExistence type="predicted"/>
<organism evidence="2 3">
    <name type="scientific">Trifolium medium</name>
    <dbReference type="NCBI Taxonomy" id="97028"/>
    <lineage>
        <taxon>Eukaryota</taxon>
        <taxon>Viridiplantae</taxon>
        <taxon>Streptophyta</taxon>
        <taxon>Embryophyta</taxon>
        <taxon>Tracheophyta</taxon>
        <taxon>Spermatophyta</taxon>
        <taxon>Magnoliopsida</taxon>
        <taxon>eudicotyledons</taxon>
        <taxon>Gunneridae</taxon>
        <taxon>Pentapetalae</taxon>
        <taxon>rosids</taxon>
        <taxon>fabids</taxon>
        <taxon>Fabales</taxon>
        <taxon>Fabaceae</taxon>
        <taxon>Papilionoideae</taxon>
        <taxon>50 kb inversion clade</taxon>
        <taxon>NPAAA clade</taxon>
        <taxon>Hologalegina</taxon>
        <taxon>IRL clade</taxon>
        <taxon>Trifolieae</taxon>
        <taxon>Trifolium</taxon>
    </lineage>
</organism>
<feature type="compositionally biased region" description="Polar residues" evidence="1">
    <location>
        <begin position="61"/>
        <end position="71"/>
    </location>
</feature>
<evidence type="ECO:0000313" key="3">
    <source>
        <dbReference type="Proteomes" id="UP000265520"/>
    </source>
</evidence>
<dbReference type="Proteomes" id="UP000265520">
    <property type="component" value="Unassembled WGS sequence"/>
</dbReference>
<feature type="non-terminal residue" evidence="2">
    <location>
        <position position="1"/>
    </location>
</feature>
<feature type="region of interest" description="Disordered" evidence="1">
    <location>
        <begin position="1"/>
        <end position="109"/>
    </location>
</feature>
<sequence length="178" mass="19413">ELEVDPKVRTTVEKQSHEEGELSPENGEFLNNGHDTQAEFNKPTNQRTYSDDSNHNRDTSPGRSPARSPTKNSRELNQGRALLASPDHKASEPAASKHGRGNSKSPSPNDIVLHLQSSLLVHIVMGIEILEGTLIEIQATEAILSARHHDVFAAQQGAAVPGSFFLNLDHPSMQKLST</sequence>
<reference evidence="2 3" key="1">
    <citation type="journal article" date="2018" name="Front. Plant Sci.">
        <title>Red Clover (Trifolium pratense) and Zigzag Clover (T. medium) - A Picture of Genomic Similarities and Differences.</title>
        <authorList>
            <person name="Dluhosova J."/>
            <person name="Istvanek J."/>
            <person name="Nedelnik J."/>
            <person name="Repkova J."/>
        </authorList>
    </citation>
    <scope>NUCLEOTIDE SEQUENCE [LARGE SCALE GENOMIC DNA]</scope>
    <source>
        <strain evidence="3">cv. 10/8</strain>
        <tissue evidence="2">Leaf</tissue>
    </source>
</reference>